<comment type="cofactor">
    <cofactor evidence="1">
        <name>Ca(2+)</name>
        <dbReference type="ChEBI" id="CHEBI:29108"/>
    </cofactor>
</comment>
<feature type="compositionally biased region" description="Acidic residues" evidence="7">
    <location>
        <begin position="512"/>
        <end position="540"/>
    </location>
</feature>
<dbReference type="EMBL" id="JBAMIC010000007">
    <property type="protein sequence ID" value="KAK7105930.1"/>
    <property type="molecule type" value="Genomic_DNA"/>
</dbReference>
<keyword evidence="6" id="KW-0325">Glycoprotein</keyword>
<name>A0AAN9BHV2_9CAEN</name>
<dbReference type="InterPro" id="IPR024607">
    <property type="entry name" value="Sulfatase_CS"/>
</dbReference>
<evidence type="ECO:0000256" key="9">
    <source>
        <dbReference type="SAM" id="SignalP"/>
    </source>
</evidence>
<dbReference type="AlphaFoldDB" id="A0AAN9BHV2"/>
<evidence type="ECO:0000256" key="4">
    <source>
        <dbReference type="ARBA" id="ARBA00022801"/>
    </source>
</evidence>
<feature type="transmembrane region" description="Helical" evidence="8">
    <location>
        <begin position="477"/>
        <end position="498"/>
    </location>
</feature>
<comment type="similarity">
    <text evidence="2">Belongs to the sulfatase family.</text>
</comment>
<dbReference type="Proteomes" id="UP001374579">
    <property type="component" value="Unassembled WGS sequence"/>
</dbReference>
<dbReference type="CDD" id="cd16029">
    <property type="entry name" value="4-S"/>
    <property type="match status" value="1"/>
</dbReference>
<reference evidence="11 12" key="1">
    <citation type="submission" date="2024-02" db="EMBL/GenBank/DDBJ databases">
        <title>Chromosome-scale genome assembly of the rough periwinkle Littorina saxatilis.</title>
        <authorList>
            <person name="De Jode A."/>
            <person name="Faria R."/>
            <person name="Formenti G."/>
            <person name="Sims Y."/>
            <person name="Smith T.P."/>
            <person name="Tracey A."/>
            <person name="Wood J.M.D."/>
            <person name="Zagrodzka Z.B."/>
            <person name="Johannesson K."/>
            <person name="Butlin R.K."/>
            <person name="Leder E.H."/>
        </authorList>
    </citation>
    <scope>NUCLEOTIDE SEQUENCE [LARGE SCALE GENOMIC DNA]</scope>
    <source>
        <strain evidence="11">Snail1</strain>
        <tissue evidence="11">Muscle</tissue>
    </source>
</reference>
<gene>
    <name evidence="11" type="ORF">V1264_017249</name>
</gene>
<dbReference type="InterPro" id="IPR047115">
    <property type="entry name" value="ARSB"/>
</dbReference>
<evidence type="ECO:0000256" key="2">
    <source>
        <dbReference type="ARBA" id="ARBA00008779"/>
    </source>
</evidence>
<dbReference type="GO" id="GO:0046872">
    <property type="term" value="F:metal ion binding"/>
    <property type="evidence" value="ECO:0007669"/>
    <property type="project" value="UniProtKB-KW"/>
</dbReference>
<dbReference type="GO" id="GO:0008484">
    <property type="term" value="F:sulfuric ester hydrolase activity"/>
    <property type="evidence" value="ECO:0007669"/>
    <property type="project" value="InterPro"/>
</dbReference>
<keyword evidence="12" id="KW-1185">Reference proteome</keyword>
<keyword evidence="9" id="KW-0732">Signal</keyword>
<feature type="domain" description="Sulfatase N-terminal" evidence="10">
    <location>
        <begin position="32"/>
        <end position="348"/>
    </location>
</feature>
<keyword evidence="8" id="KW-0472">Membrane</keyword>
<dbReference type="Gene3D" id="3.40.720.10">
    <property type="entry name" value="Alkaline Phosphatase, subunit A"/>
    <property type="match status" value="1"/>
</dbReference>
<dbReference type="Gene3D" id="3.30.1120.10">
    <property type="match status" value="1"/>
</dbReference>
<sequence length="637" mass="71708">MAKVTMILPYICLLLLLLTPLGESAKQKRKQPNIIFILADDMGWGDVSWADLPEIPTPNLLKLKQEGTEMTQFYVQSKCTPSRAALMTSRYAYKIGAGSIEVYTRDRNNSLDQSLKLLPEYLKDLGYATHMAGKWHLGFCSKKDIPTARGFDTFFGSWTNTKDHFHHDAGGYDWNLNDKPYFAANGTYNTHLITNYTQHILTQHFKDKATKKKPVFFYVSYLAPHKPLMVPRKYIDNTDCNKLNKSEDRKICCGMVNAVDEGIGNITATLKELGKLNNTLIIFTSDNGGADVSSASNWPLRGGKTTVYEGGTRARTVFYGPKFLGKAPKEYTGLTHVTDILPTLYQAASGNTKRLPAELDGMSFWNKLKRDRPTDRHWMVYNIDSERDLAAIRLKNRTHDFKLVYWKKDRLPGWTGEGDPEELKYRQRRYKAPADYYRLFNMATNPTELEPNATIPDAALLFPEVKQEMKDKMKVCVLMVVIITVMMMMMMMAVLMMMRIMMMVMMMMMHPDDDDDDEDDDDDDDDDDDKEEEEGEEEEEVKGQTESVCLYGADGGGDGDGDDGDDDDDGGDGGDDDGGGGNGDDDDGDGDGGDNDGDDDEEEEDDDGVDKEVDEVEDSDEEKEGEEEDDGDDDNDV</sequence>
<accession>A0AAN9BHV2</accession>
<evidence type="ECO:0000313" key="11">
    <source>
        <dbReference type="EMBL" id="KAK7105930.1"/>
    </source>
</evidence>
<evidence type="ECO:0000256" key="6">
    <source>
        <dbReference type="ARBA" id="ARBA00023180"/>
    </source>
</evidence>
<keyword evidence="4" id="KW-0378">Hydrolase</keyword>
<dbReference type="Pfam" id="PF00884">
    <property type="entry name" value="Sulfatase"/>
    <property type="match status" value="1"/>
</dbReference>
<evidence type="ECO:0000256" key="8">
    <source>
        <dbReference type="SAM" id="Phobius"/>
    </source>
</evidence>
<dbReference type="InterPro" id="IPR017850">
    <property type="entry name" value="Alkaline_phosphatase_core_sf"/>
</dbReference>
<evidence type="ECO:0000256" key="7">
    <source>
        <dbReference type="SAM" id="MobiDB-lite"/>
    </source>
</evidence>
<feature type="signal peptide" evidence="9">
    <location>
        <begin position="1"/>
        <end position="24"/>
    </location>
</feature>
<proteinExistence type="inferred from homology"/>
<feature type="region of interest" description="Disordered" evidence="7">
    <location>
        <begin position="511"/>
        <end position="637"/>
    </location>
</feature>
<keyword evidence="3" id="KW-0479">Metal-binding</keyword>
<feature type="compositionally biased region" description="Acidic residues" evidence="7">
    <location>
        <begin position="557"/>
        <end position="637"/>
    </location>
</feature>
<evidence type="ECO:0000256" key="3">
    <source>
        <dbReference type="ARBA" id="ARBA00022723"/>
    </source>
</evidence>
<dbReference type="PANTHER" id="PTHR10342">
    <property type="entry name" value="ARYLSULFATASE"/>
    <property type="match status" value="1"/>
</dbReference>
<organism evidence="11 12">
    <name type="scientific">Littorina saxatilis</name>
    <dbReference type="NCBI Taxonomy" id="31220"/>
    <lineage>
        <taxon>Eukaryota</taxon>
        <taxon>Metazoa</taxon>
        <taxon>Spiralia</taxon>
        <taxon>Lophotrochozoa</taxon>
        <taxon>Mollusca</taxon>
        <taxon>Gastropoda</taxon>
        <taxon>Caenogastropoda</taxon>
        <taxon>Littorinimorpha</taxon>
        <taxon>Littorinoidea</taxon>
        <taxon>Littorinidae</taxon>
        <taxon>Littorina</taxon>
    </lineage>
</organism>
<evidence type="ECO:0000313" key="12">
    <source>
        <dbReference type="Proteomes" id="UP001374579"/>
    </source>
</evidence>
<evidence type="ECO:0000259" key="10">
    <source>
        <dbReference type="Pfam" id="PF00884"/>
    </source>
</evidence>
<evidence type="ECO:0000256" key="1">
    <source>
        <dbReference type="ARBA" id="ARBA00001913"/>
    </source>
</evidence>
<keyword evidence="8" id="KW-0812">Transmembrane</keyword>
<comment type="caution">
    <text evidence="11">The sequence shown here is derived from an EMBL/GenBank/DDBJ whole genome shotgun (WGS) entry which is preliminary data.</text>
</comment>
<dbReference type="PROSITE" id="PS00149">
    <property type="entry name" value="SULFATASE_2"/>
    <property type="match status" value="1"/>
</dbReference>
<dbReference type="PANTHER" id="PTHR10342:SF274">
    <property type="entry name" value="ARYLSULFATASE B"/>
    <property type="match status" value="1"/>
</dbReference>
<keyword evidence="8" id="KW-1133">Transmembrane helix</keyword>
<protein>
    <recommendedName>
        <fullName evidence="10">Sulfatase N-terminal domain-containing protein</fullName>
    </recommendedName>
</protein>
<keyword evidence="5" id="KW-0106">Calcium</keyword>
<evidence type="ECO:0000256" key="5">
    <source>
        <dbReference type="ARBA" id="ARBA00022837"/>
    </source>
</evidence>
<dbReference type="SUPFAM" id="SSF53649">
    <property type="entry name" value="Alkaline phosphatase-like"/>
    <property type="match status" value="1"/>
</dbReference>
<dbReference type="InterPro" id="IPR000917">
    <property type="entry name" value="Sulfatase_N"/>
</dbReference>
<feature type="chain" id="PRO_5042826504" description="Sulfatase N-terminal domain-containing protein" evidence="9">
    <location>
        <begin position="25"/>
        <end position="637"/>
    </location>
</feature>